<reference evidence="2" key="1">
    <citation type="submission" date="2020-05" db="EMBL/GenBank/DDBJ databases">
        <authorList>
            <person name="Chiriac C."/>
            <person name="Salcher M."/>
            <person name="Ghai R."/>
            <person name="Kavagutti S V."/>
        </authorList>
    </citation>
    <scope>NUCLEOTIDE SEQUENCE</scope>
</reference>
<feature type="domain" description="EfeO-type cupredoxin-like" evidence="1">
    <location>
        <begin position="78"/>
        <end position="147"/>
    </location>
</feature>
<dbReference type="InterPro" id="IPR008972">
    <property type="entry name" value="Cupredoxin"/>
</dbReference>
<proteinExistence type="predicted"/>
<organism evidence="2">
    <name type="scientific">freshwater metagenome</name>
    <dbReference type="NCBI Taxonomy" id="449393"/>
    <lineage>
        <taxon>unclassified sequences</taxon>
        <taxon>metagenomes</taxon>
        <taxon>ecological metagenomes</taxon>
    </lineage>
</organism>
<dbReference type="Pfam" id="PF13473">
    <property type="entry name" value="Cupredoxin_1"/>
    <property type="match status" value="1"/>
</dbReference>
<dbReference type="AlphaFoldDB" id="A0A6J7F9N6"/>
<gene>
    <name evidence="2" type="ORF">UFOPK3376_02568</name>
</gene>
<dbReference type="InterPro" id="IPR028096">
    <property type="entry name" value="EfeO_Cupredoxin"/>
</dbReference>
<dbReference type="InterPro" id="IPR052721">
    <property type="entry name" value="ET_Amicyanin"/>
</dbReference>
<dbReference type="Gene3D" id="2.60.40.420">
    <property type="entry name" value="Cupredoxins - blue copper proteins"/>
    <property type="match status" value="1"/>
</dbReference>
<dbReference type="PANTHER" id="PTHR36507">
    <property type="entry name" value="BLL1555 PROTEIN"/>
    <property type="match status" value="1"/>
</dbReference>
<dbReference type="EMBL" id="CAFBLP010000087">
    <property type="protein sequence ID" value="CAB4888153.1"/>
    <property type="molecule type" value="Genomic_DNA"/>
</dbReference>
<protein>
    <submittedName>
        <fullName evidence="2">Unannotated protein</fullName>
    </submittedName>
</protein>
<sequence>MIRRTRGLAIGLIVAAAALTGCSSDNKASGATTAASATATGASTGATTGDTAGPEAVVTTPVGATTPAPTGAVLTIKGFAFGALTVAAGELFTITNDDTARHTVTADDGSFTVTVEPGTSSDLAIPVAGTYKIHCEIHSSMTGSIVVG</sequence>
<evidence type="ECO:0000259" key="1">
    <source>
        <dbReference type="Pfam" id="PF13473"/>
    </source>
</evidence>
<dbReference type="PANTHER" id="PTHR36507:SF1">
    <property type="entry name" value="BLL1555 PROTEIN"/>
    <property type="match status" value="1"/>
</dbReference>
<dbReference type="PROSITE" id="PS51257">
    <property type="entry name" value="PROKAR_LIPOPROTEIN"/>
    <property type="match status" value="1"/>
</dbReference>
<accession>A0A6J7F9N6</accession>
<dbReference type="SUPFAM" id="SSF49503">
    <property type="entry name" value="Cupredoxins"/>
    <property type="match status" value="1"/>
</dbReference>
<evidence type="ECO:0000313" key="2">
    <source>
        <dbReference type="EMBL" id="CAB4888153.1"/>
    </source>
</evidence>
<name>A0A6J7F9N6_9ZZZZ</name>